<sequence length="122" mass="14179">MNTHKKHPEKLDENKLLEKRRLTVSAVIVNDGYRKDDYACKILLLGKWVRKCGLDAGDKLTVEVFENRIVIEKEKPGMVDPKFLEREQRASDRALRKKLKEMLSPDIFEDLIIKGGQIMIKT</sequence>
<reference evidence="1 2" key="1">
    <citation type="submission" date="2018-06" db="EMBL/GenBank/DDBJ databases">
        <authorList>
            <consortium name="Pathogen Informatics"/>
            <person name="Doyle S."/>
        </authorList>
    </citation>
    <scope>NUCLEOTIDE SEQUENCE [LARGE SCALE GENOMIC DNA]</scope>
    <source>
        <strain evidence="1 2">NCTC11388</strain>
    </source>
</reference>
<evidence type="ECO:0000313" key="1">
    <source>
        <dbReference type="EMBL" id="SUJ01065.1"/>
    </source>
</evidence>
<proteinExistence type="predicted"/>
<dbReference type="Proteomes" id="UP000254893">
    <property type="component" value="Unassembled WGS sequence"/>
</dbReference>
<accession>A0A380BHJ4</accession>
<dbReference type="RefSeq" id="WP_115169090.1">
    <property type="nucleotide sequence ID" value="NZ_UGYW01000002.1"/>
</dbReference>
<gene>
    <name evidence="1" type="ORF">NCTC11388_00667</name>
</gene>
<name>A0A380BHJ4_SPHSI</name>
<dbReference type="EMBL" id="UGYW01000002">
    <property type="protein sequence ID" value="SUJ01065.1"/>
    <property type="molecule type" value="Genomic_DNA"/>
</dbReference>
<evidence type="ECO:0000313" key="2">
    <source>
        <dbReference type="Proteomes" id="UP000254893"/>
    </source>
</evidence>
<dbReference type="AlphaFoldDB" id="A0A380BHJ4"/>
<organism evidence="1 2">
    <name type="scientific">Sphingobacterium spiritivorum</name>
    <name type="common">Flavobacterium spiritivorum</name>
    <dbReference type="NCBI Taxonomy" id="258"/>
    <lineage>
        <taxon>Bacteria</taxon>
        <taxon>Pseudomonadati</taxon>
        <taxon>Bacteroidota</taxon>
        <taxon>Sphingobacteriia</taxon>
        <taxon>Sphingobacteriales</taxon>
        <taxon>Sphingobacteriaceae</taxon>
        <taxon>Sphingobacterium</taxon>
    </lineage>
</organism>
<protein>
    <submittedName>
        <fullName evidence="1">Endoribonuclease SymE</fullName>
    </submittedName>
</protein>